<dbReference type="Proteomes" id="UP000326799">
    <property type="component" value="Unassembled WGS sequence"/>
</dbReference>
<name>A0A5N6F438_9EURO</name>
<sequence length="53" mass="6064">MEKIGGVPWSDIWDEMSFEAKASLTTEICRYVKSLQGLQFTQIGSLYFSSVRE</sequence>
<accession>A0A5N6F438</accession>
<proteinExistence type="predicted"/>
<dbReference type="AlphaFoldDB" id="A0A5N6F438"/>
<reference evidence="1 2" key="1">
    <citation type="submission" date="2019-04" db="EMBL/GenBank/DDBJ databases">
        <title>Fungal friends and foes A comparative genomics study of 23 Aspergillus species from section Flavi.</title>
        <authorList>
            <consortium name="DOE Joint Genome Institute"/>
            <person name="Kjaerbolling I."/>
            <person name="Vesth T.C."/>
            <person name="Frisvad J.C."/>
            <person name="Nybo J.L."/>
            <person name="Theobald S."/>
            <person name="Kildgaard S."/>
            <person name="Petersen T.I."/>
            <person name="Kuo A."/>
            <person name="Sato A."/>
            <person name="Lyhne E.K."/>
            <person name="Kogle M.E."/>
            <person name="Wiebenga A."/>
            <person name="Kun R.S."/>
            <person name="Lubbers R.J."/>
            <person name="Makela M.R."/>
            <person name="Barry K."/>
            <person name="Chovatia M."/>
            <person name="Clum A."/>
            <person name="Daum C."/>
            <person name="Haridas S."/>
            <person name="He G."/>
            <person name="LaButti K."/>
            <person name="Lipzen A."/>
            <person name="Mondo S."/>
            <person name="Pangilinan J."/>
            <person name="Riley R."/>
            <person name="Salamov A."/>
            <person name="Simmons B.A."/>
            <person name="Magnuson J.K."/>
            <person name="Henrissat B."/>
            <person name="Mortensen U.H."/>
            <person name="Larsen T.O."/>
            <person name="De vries R.P."/>
            <person name="Grigoriev I.V."/>
            <person name="Machida M."/>
            <person name="Baker S.E."/>
            <person name="Andersen M.R."/>
        </authorList>
    </citation>
    <scope>NUCLEOTIDE SEQUENCE [LARGE SCALE GENOMIC DNA]</scope>
    <source>
        <strain evidence="1 2">CBS 126849</strain>
    </source>
</reference>
<evidence type="ECO:0000313" key="1">
    <source>
        <dbReference type="EMBL" id="KAB8224476.1"/>
    </source>
</evidence>
<protein>
    <submittedName>
        <fullName evidence="1">Uncharacterized protein</fullName>
    </submittedName>
</protein>
<keyword evidence="2" id="KW-1185">Reference proteome</keyword>
<organism evidence="1 2">
    <name type="scientific">Aspergillus novoparasiticus</name>
    <dbReference type="NCBI Taxonomy" id="986946"/>
    <lineage>
        <taxon>Eukaryota</taxon>
        <taxon>Fungi</taxon>
        <taxon>Dikarya</taxon>
        <taxon>Ascomycota</taxon>
        <taxon>Pezizomycotina</taxon>
        <taxon>Eurotiomycetes</taxon>
        <taxon>Eurotiomycetidae</taxon>
        <taxon>Eurotiales</taxon>
        <taxon>Aspergillaceae</taxon>
        <taxon>Aspergillus</taxon>
        <taxon>Aspergillus subgen. Circumdati</taxon>
    </lineage>
</organism>
<dbReference type="EMBL" id="ML733399">
    <property type="protein sequence ID" value="KAB8224476.1"/>
    <property type="molecule type" value="Genomic_DNA"/>
</dbReference>
<gene>
    <name evidence="1" type="ORF">BDV33DRAFT_165443</name>
</gene>
<evidence type="ECO:0000313" key="2">
    <source>
        <dbReference type="Proteomes" id="UP000326799"/>
    </source>
</evidence>